<reference evidence="3 4" key="1">
    <citation type="submission" date="2016-10" db="EMBL/GenBank/DDBJ databases">
        <authorList>
            <person name="de Groot N.N."/>
        </authorList>
    </citation>
    <scope>NUCLEOTIDE SEQUENCE [LARGE SCALE GENOMIC DNA]</scope>
    <source>
        <strain evidence="3 4">DSM 43357</strain>
    </source>
</reference>
<dbReference type="EMBL" id="FOBF01000040">
    <property type="protein sequence ID" value="SEN82668.1"/>
    <property type="molecule type" value="Genomic_DNA"/>
</dbReference>
<feature type="region of interest" description="Disordered" evidence="2">
    <location>
        <begin position="206"/>
        <end position="249"/>
    </location>
</feature>
<sequence length="249" mass="27670">MEDVDHWLSSKTGVLGTRSLKLIHNILDRSVRNAMRRDVVKRNVVELCEVPAGRVGRPSKALTLDQAEAVLKAAETAARRMRAYIVISLLTGARTEELRDLGRNHVVAYDLTRNSWQAVTDAGWEHDQFAIYVWRSLRKSGDTKTVKSRRSPRIPVHCVTARKALLDERAKGESVGTFSESRVLGTRNETAVTAEKVRRDLRIALKAPKASTRRNGHRGSSGTASSRCSQLMTSRSSTSHGWSATRTPS</sequence>
<name>A0A1H8JR43_9ACTN</name>
<dbReference type="Proteomes" id="UP000198953">
    <property type="component" value="Unassembled WGS sequence"/>
</dbReference>
<dbReference type="GO" id="GO:0003677">
    <property type="term" value="F:DNA binding"/>
    <property type="evidence" value="ECO:0007669"/>
    <property type="project" value="InterPro"/>
</dbReference>
<feature type="compositionally biased region" description="Polar residues" evidence="2">
    <location>
        <begin position="218"/>
        <end position="249"/>
    </location>
</feature>
<dbReference type="RefSeq" id="WP_256257617.1">
    <property type="nucleotide sequence ID" value="NZ_FOBF01000040.1"/>
</dbReference>
<evidence type="ECO:0008006" key="5">
    <source>
        <dbReference type="Google" id="ProtNLM"/>
    </source>
</evidence>
<proteinExistence type="predicted"/>
<evidence type="ECO:0000256" key="1">
    <source>
        <dbReference type="ARBA" id="ARBA00023172"/>
    </source>
</evidence>
<evidence type="ECO:0000313" key="4">
    <source>
        <dbReference type="Proteomes" id="UP000198953"/>
    </source>
</evidence>
<dbReference type="InterPro" id="IPR013762">
    <property type="entry name" value="Integrase-like_cat_sf"/>
</dbReference>
<dbReference type="GO" id="GO:0006310">
    <property type="term" value="P:DNA recombination"/>
    <property type="evidence" value="ECO:0007669"/>
    <property type="project" value="UniProtKB-KW"/>
</dbReference>
<keyword evidence="4" id="KW-1185">Reference proteome</keyword>
<accession>A0A1H8JR43</accession>
<keyword evidence="1" id="KW-0233">DNA recombination</keyword>
<dbReference type="SUPFAM" id="SSF56349">
    <property type="entry name" value="DNA breaking-rejoining enzymes"/>
    <property type="match status" value="1"/>
</dbReference>
<gene>
    <name evidence="3" type="ORF">SAMN05660976_08401</name>
</gene>
<evidence type="ECO:0000313" key="3">
    <source>
        <dbReference type="EMBL" id="SEN82668.1"/>
    </source>
</evidence>
<evidence type="ECO:0000256" key="2">
    <source>
        <dbReference type="SAM" id="MobiDB-lite"/>
    </source>
</evidence>
<dbReference type="Gene3D" id="1.10.443.10">
    <property type="entry name" value="Intergrase catalytic core"/>
    <property type="match status" value="1"/>
</dbReference>
<dbReference type="AlphaFoldDB" id="A0A1H8JR43"/>
<dbReference type="GO" id="GO:0015074">
    <property type="term" value="P:DNA integration"/>
    <property type="evidence" value="ECO:0007669"/>
    <property type="project" value="InterPro"/>
</dbReference>
<organism evidence="3 4">
    <name type="scientific">Nonomuraea pusilla</name>
    <dbReference type="NCBI Taxonomy" id="46177"/>
    <lineage>
        <taxon>Bacteria</taxon>
        <taxon>Bacillati</taxon>
        <taxon>Actinomycetota</taxon>
        <taxon>Actinomycetes</taxon>
        <taxon>Streptosporangiales</taxon>
        <taxon>Streptosporangiaceae</taxon>
        <taxon>Nonomuraea</taxon>
    </lineage>
</organism>
<protein>
    <recommendedName>
        <fullName evidence="5">Phage integrase family protein</fullName>
    </recommendedName>
</protein>
<dbReference type="InterPro" id="IPR011010">
    <property type="entry name" value="DNA_brk_join_enz"/>
</dbReference>